<feature type="region of interest" description="Disordered" evidence="1">
    <location>
        <begin position="153"/>
        <end position="220"/>
    </location>
</feature>
<dbReference type="EMBL" id="UIGB01000001">
    <property type="protein sequence ID" value="SUU84411.1"/>
    <property type="molecule type" value="Genomic_DNA"/>
</dbReference>
<dbReference type="Proteomes" id="UP000254343">
    <property type="component" value="Unassembled WGS sequence"/>
</dbReference>
<organism evidence="3 4">
    <name type="scientific">Afipia felis</name>
    <name type="common">Cat scratch disease bacillus</name>
    <dbReference type="NCBI Taxonomy" id="1035"/>
    <lineage>
        <taxon>Bacteria</taxon>
        <taxon>Pseudomonadati</taxon>
        <taxon>Pseudomonadota</taxon>
        <taxon>Alphaproteobacteria</taxon>
        <taxon>Hyphomicrobiales</taxon>
        <taxon>Nitrobacteraceae</taxon>
        <taxon>Afipia</taxon>
    </lineage>
</organism>
<dbReference type="SUPFAM" id="SSF47473">
    <property type="entry name" value="EF-hand"/>
    <property type="match status" value="1"/>
</dbReference>
<dbReference type="PROSITE" id="PS50222">
    <property type="entry name" value="EF_HAND_2"/>
    <property type="match status" value="1"/>
</dbReference>
<dbReference type="InterPro" id="IPR011992">
    <property type="entry name" value="EF-hand-dom_pair"/>
</dbReference>
<evidence type="ECO:0000313" key="3">
    <source>
        <dbReference type="EMBL" id="SUU84411.1"/>
    </source>
</evidence>
<dbReference type="AlphaFoldDB" id="A0A380W636"/>
<dbReference type="GO" id="GO:0005509">
    <property type="term" value="F:calcium ion binding"/>
    <property type="evidence" value="ECO:0007669"/>
    <property type="project" value="InterPro"/>
</dbReference>
<dbReference type="SMART" id="SM00054">
    <property type="entry name" value="EFh"/>
    <property type="match status" value="2"/>
</dbReference>
<evidence type="ECO:0000256" key="1">
    <source>
        <dbReference type="SAM" id="MobiDB-lite"/>
    </source>
</evidence>
<proteinExistence type="predicted"/>
<dbReference type="CDD" id="cd00051">
    <property type="entry name" value="EFh"/>
    <property type="match status" value="1"/>
</dbReference>
<gene>
    <name evidence="3" type="ORF">NCTC12722_01601</name>
</gene>
<dbReference type="Pfam" id="PF13499">
    <property type="entry name" value="EF-hand_7"/>
    <property type="match status" value="1"/>
</dbReference>
<dbReference type="InterPro" id="IPR002048">
    <property type="entry name" value="EF_hand_dom"/>
</dbReference>
<feature type="compositionally biased region" description="Low complexity" evidence="1">
    <location>
        <begin position="183"/>
        <end position="220"/>
    </location>
</feature>
<protein>
    <submittedName>
        <fullName evidence="3">EF hand</fullName>
    </submittedName>
</protein>
<sequence length="251" mass="24545">MAMYLALAGAASTALDLLSSLTSSKSSSTQPTTGVSQGSKPFVISSSTSASVTTSSPATWGQSGALSPDTWNALLAAQSPSATANSATSPSNAMKDLFSQLDVNGDGSISKSEFEQQLGAGGTNVAAADNVFAKLDTDGDGSVSINELTSALQARKSGGSHHAHGGHGGGGGGLADALSQSIDGATTTTTTNSDGSTTTTLTYADGSKVTSTSAASSAGSSSAASSYNLIEKLIQSQSQAVSNASTSSVKV</sequence>
<dbReference type="PROSITE" id="PS00018">
    <property type="entry name" value="EF_HAND_1"/>
    <property type="match status" value="1"/>
</dbReference>
<reference evidence="3 4" key="1">
    <citation type="submission" date="2018-06" db="EMBL/GenBank/DDBJ databases">
        <authorList>
            <consortium name="Pathogen Informatics"/>
            <person name="Doyle S."/>
        </authorList>
    </citation>
    <scope>NUCLEOTIDE SEQUENCE [LARGE SCALE GENOMIC DNA]</scope>
    <source>
        <strain evidence="3 4">NCTC12722</strain>
    </source>
</reference>
<accession>A0A380W636</accession>
<evidence type="ECO:0000259" key="2">
    <source>
        <dbReference type="PROSITE" id="PS50222"/>
    </source>
</evidence>
<dbReference type="InterPro" id="IPR018247">
    <property type="entry name" value="EF_Hand_1_Ca_BS"/>
</dbReference>
<evidence type="ECO:0000313" key="4">
    <source>
        <dbReference type="Proteomes" id="UP000254343"/>
    </source>
</evidence>
<name>A0A380W636_AFIFE</name>
<dbReference type="Gene3D" id="1.10.238.10">
    <property type="entry name" value="EF-hand"/>
    <property type="match status" value="1"/>
</dbReference>
<feature type="domain" description="EF-hand" evidence="2">
    <location>
        <begin position="123"/>
        <end position="158"/>
    </location>
</feature>